<reference evidence="8" key="1">
    <citation type="submission" date="2022-01" db="EMBL/GenBank/DDBJ databases">
        <authorList>
            <person name="Braso-Vives M."/>
        </authorList>
    </citation>
    <scope>NUCLEOTIDE SEQUENCE</scope>
</reference>
<dbReference type="GO" id="GO:0016020">
    <property type="term" value="C:membrane"/>
    <property type="evidence" value="ECO:0007669"/>
    <property type="project" value="InterPro"/>
</dbReference>
<dbReference type="PROSITE" id="PS50026">
    <property type="entry name" value="EGF_3"/>
    <property type="match status" value="1"/>
</dbReference>
<evidence type="ECO:0000259" key="6">
    <source>
        <dbReference type="PROSITE" id="PS50268"/>
    </source>
</evidence>
<dbReference type="InterPro" id="IPR007110">
    <property type="entry name" value="Ig-like_dom"/>
</dbReference>
<keyword evidence="9" id="KW-1185">Reference proteome</keyword>
<dbReference type="GO" id="GO:0007156">
    <property type="term" value="P:homophilic cell adhesion via plasma membrane adhesion molecules"/>
    <property type="evidence" value="ECO:0007669"/>
    <property type="project" value="InterPro"/>
</dbReference>
<dbReference type="OrthoDB" id="9994020at2759"/>
<dbReference type="Gene3D" id="2.60.40.10">
    <property type="entry name" value="Immunoglobulins"/>
    <property type="match status" value="1"/>
</dbReference>
<gene>
    <name evidence="8" type="primary">MEGF11</name>
    <name evidence="8" type="ORF">BLAG_LOCUS12527</name>
</gene>
<dbReference type="InterPro" id="IPR000742">
    <property type="entry name" value="EGF"/>
</dbReference>
<sequence>MAVVVKIVAALLVLCAHGCSAGRRSFKVGVSESVDPGQVVFSVGRLYYPLSPEGGGQFRITAGNKDDRFAIGNETGDVILKRYLNNDIDPHYDLRVTNEKAEKRKEIKIRISVEDDPNYPPTFNPNCYIPPRVRNTAEIWPIMGTLHSFLGYQALYNNRRNGSRSVMVLDNDRCDGKVYAIYKSDFWDDTLPEGTTPFFNFECTNDQEPARNTPTITPYWNASYGRPDNSAISPLWFVDKPNKTFLRHILMEINIKDMITHSPSVYKCSIELQAPNFGIKASMVFNIEALGCPAGFYGGNCSEVCVCQNGGSCHPFNGACKCPDGWKGRACDIKDPKVVMSPKYQDVTSGQAVRLSCEVVNVDPVSTFAWALNGKQLRVDDNKMVTFRGFNTKFNRTFVNATITVEISSLSMSGEYACAYRATDGMIYRQLAQVALEGKFSLRCGSCFPMTQSVSGETIALYVVGPLAFLFLLTLIIQCCLKHKRAEKGKAIAMVTKNDPDVKKPLAEFPDMVRRATVGNEYVV</sequence>
<keyword evidence="3" id="KW-1133">Transmembrane helix</keyword>
<dbReference type="PROSITE" id="PS00022">
    <property type="entry name" value="EGF_1"/>
    <property type="match status" value="1"/>
</dbReference>
<comment type="caution">
    <text evidence="2">Lacks conserved residue(s) required for the propagation of feature annotation.</text>
</comment>
<dbReference type="Proteomes" id="UP000838412">
    <property type="component" value="Chromosome 19"/>
</dbReference>
<evidence type="ECO:0000256" key="1">
    <source>
        <dbReference type="PROSITE-ProRule" id="PRU00043"/>
    </source>
</evidence>
<dbReference type="Gene3D" id="2.170.300.10">
    <property type="entry name" value="Tie2 ligand-binding domain superfamily"/>
    <property type="match status" value="1"/>
</dbReference>
<evidence type="ECO:0000259" key="5">
    <source>
        <dbReference type="PROSITE" id="PS50026"/>
    </source>
</evidence>
<dbReference type="PROSITE" id="PS50268">
    <property type="entry name" value="CADHERIN_2"/>
    <property type="match status" value="1"/>
</dbReference>
<dbReference type="CDD" id="cd00054">
    <property type="entry name" value="EGF_CA"/>
    <property type="match status" value="1"/>
</dbReference>
<name>A0A8J9ZEY9_BRALA</name>
<dbReference type="PANTHER" id="PTHR24035">
    <property type="entry name" value="MULTIPLE EPIDERMAL GROWTH FACTOR-LIKE DOMAINS PROTEIN"/>
    <property type="match status" value="1"/>
</dbReference>
<keyword evidence="3" id="KW-0812">Transmembrane</keyword>
<dbReference type="InterPro" id="IPR052108">
    <property type="entry name" value="MEGF/SIB"/>
</dbReference>
<feature type="domain" description="Ig-like" evidence="7">
    <location>
        <begin position="336"/>
        <end position="418"/>
    </location>
</feature>
<evidence type="ECO:0000256" key="2">
    <source>
        <dbReference type="PROSITE-ProRule" id="PRU00076"/>
    </source>
</evidence>
<keyword evidence="2" id="KW-0245">EGF-like domain</keyword>
<dbReference type="InterPro" id="IPR015919">
    <property type="entry name" value="Cadherin-like_sf"/>
</dbReference>
<evidence type="ECO:0000259" key="7">
    <source>
        <dbReference type="PROSITE" id="PS50835"/>
    </source>
</evidence>
<dbReference type="InterPro" id="IPR002126">
    <property type="entry name" value="Cadherin-like_dom"/>
</dbReference>
<dbReference type="Pfam" id="PF13927">
    <property type="entry name" value="Ig_3"/>
    <property type="match status" value="1"/>
</dbReference>
<keyword evidence="1" id="KW-0106">Calcium</keyword>
<feature type="chain" id="PRO_5035476612" evidence="4">
    <location>
        <begin position="22"/>
        <end position="524"/>
    </location>
</feature>
<accession>A0A8J9ZEY9</accession>
<dbReference type="SUPFAM" id="SSF49313">
    <property type="entry name" value="Cadherin-like"/>
    <property type="match status" value="1"/>
</dbReference>
<organism evidence="8 9">
    <name type="scientific">Branchiostoma lanceolatum</name>
    <name type="common">Common lancelet</name>
    <name type="synonym">Amphioxus lanceolatum</name>
    <dbReference type="NCBI Taxonomy" id="7740"/>
    <lineage>
        <taxon>Eukaryota</taxon>
        <taxon>Metazoa</taxon>
        <taxon>Chordata</taxon>
        <taxon>Cephalochordata</taxon>
        <taxon>Leptocardii</taxon>
        <taxon>Amphioxiformes</taxon>
        <taxon>Branchiostomatidae</taxon>
        <taxon>Branchiostoma</taxon>
    </lineage>
</organism>
<feature type="signal peptide" evidence="4">
    <location>
        <begin position="1"/>
        <end position="21"/>
    </location>
</feature>
<dbReference type="CDD" id="cd11304">
    <property type="entry name" value="Cadherin_repeat"/>
    <property type="match status" value="1"/>
</dbReference>
<dbReference type="EMBL" id="OV696704">
    <property type="protein sequence ID" value="CAH1252450.1"/>
    <property type="molecule type" value="Genomic_DNA"/>
</dbReference>
<feature type="transmembrane region" description="Helical" evidence="3">
    <location>
        <begin position="459"/>
        <end position="481"/>
    </location>
</feature>
<evidence type="ECO:0000256" key="3">
    <source>
        <dbReference type="SAM" id="Phobius"/>
    </source>
</evidence>
<dbReference type="AlphaFoldDB" id="A0A8J9ZEY9"/>
<dbReference type="Gene3D" id="2.60.40.60">
    <property type="entry name" value="Cadherins"/>
    <property type="match status" value="1"/>
</dbReference>
<feature type="disulfide bond" evidence="2">
    <location>
        <begin position="322"/>
        <end position="331"/>
    </location>
</feature>
<keyword evidence="2" id="KW-1015">Disulfide bond</keyword>
<dbReference type="PROSITE" id="PS01186">
    <property type="entry name" value="EGF_2"/>
    <property type="match status" value="1"/>
</dbReference>
<dbReference type="PANTHER" id="PTHR24035:SF109">
    <property type="entry name" value="PROTEIN DRAPER"/>
    <property type="match status" value="1"/>
</dbReference>
<feature type="domain" description="Cadherin" evidence="6">
    <location>
        <begin position="22"/>
        <end position="123"/>
    </location>
</feature>
<proteinExistence type="predicted"/>
<keyword evidence="3" id="KW-0472">Membrane</keyword>
<evidence type="ECO:0000313" key="8">
    <source>
        <dbReference type="EMBL" id="CAH1252450.1"/>
    </source>
</evidence>
<dbReference type="SUPFAM" id="SSF48726">
    <property type="entry name" value="Immunoglobulin"/>
    <property type="match status" value="1"/>
</dbReference>
<evidence type="ECO:0000313" key="9">
    <source>
        <dbReference type="Proteomes" id="UP000838412"/>
    </source>
</evidence>
<dbReference type="InterPro" id="IPR013783">
    <property type="entry name" value="Ig-like_fold"/>
</dbReference>
<protein>
    <submittedName>
        <fullName evidence="8">MEGF11 protein</fullName>
    </submittedName>
</protein>
<feature type="domain" description="EGF-like" evidence="5">
    <location>
        <begin position="297"/>
        <end position="332"/>
    </location>
</feature>
<dbReference type="PROSITE" id="PS50835">
    <property type="entry name" value="IG_LIKE"/>
    <property type="match status" value="1"/>
</dbReference>
<dbReference type="InterPro" id="IPR036179">
    <property type="entry name" value="Ig-like_dom_sf"/>
</dbReference>
<dbReference type="GO" id="GO:0005509">
    <property type="term" value="F:calcium ion binding"/>
    <property type="evidence" value="ECO:0007669"/>
    <property type="project" value="UniProtKB-UniRule"/>
</dbReference>
<keyword evidence="4" id="KW-0732">Signal</keyword>
<evidence type="ECO:0000256" key="4">
    <source>
        <dbReference type="SAM" id="SignalP"/>
    </source>
</evidence>